<organism evidence="7 8">
    <name type="scientific">Candidatus Methanofastidiosum methylothiophilum</name>
    <dbReference type="NCBI Taxonomy" id="1705564"/>
    <lineage>
        <taxon>Archaea</taxon>
        <taxon>Methanobacteriati</taxon>
        <taxon>Methanobacteriota</taxon>
        <taxon>Stenosarchaea group</taxon>
        <taxon>Candidatus Methanofastidiosia</taxon>
        <taxon>Candidatus Methanofastidiosales</taxon>
        <taxon>Candidatus Methanofastidiosaceae</taxon>
        <taxon>Candidatus Methanofastidiosum</taxon>
    </lineage>
</organism>
<feature type="transmembrane region" description="Helical" evidence="6">
    <location>
        <begin position="144"/>
        <end position="167"/>
    </location>
</feature>
<keyword evidence="5 6" id="KW-0472">Membrane</keyword>
<sequence length="462" mass="51202">MIKKSLILLIANTFSRVANYLFTLFTANILLLSEYGLLSAIMPFQSLILVLSSFGIAPSVSRFTSIFESEDKKEKISSSLLFVPIGFFFLLILFILFPIIKSFYSPNIQEGIDVPLKIILLVIPLGVLFSVFTGILLGIKKVNYMAISIFALSFSYFLLSLPLSYIFRVPGASASLVGGYLVGILASFFLVTKSGVNLKIKRTDAKEFKKIFKFAMPVSIFSLSLVLLFNADIYMLAHFFGPETVGIYGMASPTAGIIPSFAIALSAVLLPELSKVKNPGKDEIYKILNSLKASFEITMPIALSLFAFSNPIIFFLFGVKEGGVVLKLLSIAMLFYSIFYVASTSLQAMNKQAIPMKITVLIAGINVILNYILIPKYNINGAAFATMLSCIIGMFLIIKSLGVSFVPDKRVSFLFFPIFILMMIFENYVGLFNSRITNLLVYGGFGTPLILGYFYYLKTKWK</sequence>
<feature type="transmembrane region" description="Helical" evidence="6">
    <location>
        <begin position="379"/>
        <end position="398"/>
    </location>
</feature>
<feature type="transmembrane region" description="Helical" evidence="6">
    <location>
        <begin position="297"/>
        <end position="318"/>
    </location>
</feature>
<feature type="transmembrane region" description="Helical" evidence="6">
    <location>
        <begin position="211"/>
        <end position="237"/>
    </location>
</feature>
<evidence type="ECO:0000313" key="8">
    <source>
        <dbReference type="Proteomes" id="UP000075578"/>
    </source>
</evidence>
<feature type="transmembrane region" description="Helical" evidence="6">
    <location>
        <begin position="324"/>
        <end position="342"/>
    </location>
</feature>
<evidence type="ECO:0000256" key="4">
    <source>
        <dbReference type="ARBA" id="ARBA00022989"/>
    </source>
</evidence>
<name>A0A150IWI3_9EURY</name>
<dbReference type="Proteomes" id="UP000075578">
    <property type="component" value="Unassembled WGS sequence"/>
</dbReference>
<evidence type="ECO:0000256" key="2">
    <source>
        <dbReference type="ARBA" id="ARBA00022475"/>
    </source>
</evidence>
<evidence type="ECO:0000256" key="1">
    <source>
        <dbReference type="ARBA" id="ARBA00004651"/>
    </source>
</evidence>
<dbReference type="Pfam" id="PF01943">
    <property type="entry name" value="Polysacc_synt"/>
    <property type="match status" value="1"/>
</dbReference>
<evidence type="ECO:0000256" key="6">
    <source>
        <dbReference type="SAM" id="Phobius"/>
    </source>
</evidence>
<comment type="subcellular location">
    <subcellularLocation>
        <location evidence="1">Cell membrane</location>
        <topology evidence="1">Multi-pass membrane protein</topology>
    </subcellularLocation>
</comment>
<dbReference type="PANTHER" id="PTHR30250">
    <property type="entry name" value="PST FAMILY PREDICTED COLANIC ACID TRANSPORTER"/>
    <property type="match status" value="1"/>
</dbReference>
<keyword evidence="3 6" id="KW-0812">Transmembrane</keyword>
<dbReference type="AlphaFoldDB" id="A0A150IWI3"/>
<accession>A0A150IWI3</accession>
<protein>
    <submittedName>
        <fullName evidence="7">Polysaccharide biosynthesis protein</fullName>
    </submittedName>
</protein>
<gene>
    <name evidence="7" type="ORF">AMQ74_01501</name>
</gene>
<feature type="transmembrane region" description="Helical" evidence="6">
    <location>
        <begin position="173"/>
        <end position="191"/>
    </location>
</feature>
<dbReference type="EMBL" id="LNGD01000119">
    <property type="protein sequence ID" value="KYC49024.1"/>
    <property type="molecule type" value="Genomic_DNA"/>
</dbReference>
<feature type="transmembrane region" description="Helical" evidence="6">
    <location>
        <begin position="116"/>
        <end position="137"/>
    </location>
</feature>
<evidence type="ECO:0000256" key="5">
    <source>
        <dbReference type="ARBA" id="ARBA00023136"/>
    </source>
</evidence>
<evidence type="ECO:0000313" key="7">
    <source>
        <dbReference type="EMBL" id="KYC49024.1"/>
    </source>
</evidence>
<feature type="transmembrane region" description="Helical" evidence="6">
    <location>
        <begin position="37"/>
        <end position="60"/>
    </location>
</feature>
<feature type="transmembrane region" description="Helical" evidence="6">
    <location>
        <begin position="436"/>
        <end position="456"/>
    </location>
</feature>
<feature type="transmembrane region" description="Helical" evidence="6">
    <location>
        <begin position="80"/>
        <end position="104"/>
    </location>
</feature>
<comment type="caution">
    <text evidence="7">The sequence shown here is derived from an EMBL/GenBank/DDBJ whole genome shotgun (WGS) entry which is preliminary data.</text>
</comment>
<dbReference type="GO" id="GO:0005886">
    <property type="term" value="C:plasma membrane"/>
    <property type="evidence" value="ECO:0007669"/>
    <property type="project" value="UniProtKB-SubCell"/>
</dbReference>
<dbReference type="InterPro" id="IPR050833">
    <property type="entry name" value="Poly_Biosynth_Transport"/>
</dbReference>
<dbReference type="InterPro" id="IPR002797">
    <property type="entry name" value="Polysacc_synth"/>
</dbReference>
<feature type="transmembrane region" description="Helical" evidence="6">
    <location>
        <begin position="410"/>
        <end position="430"/>
    </location>
</feature>
<proteinExistence type="predicted"/>
<evidence type="ECO:0000256" key="3">
    <source>
        <dbReference type="ARBA" id="ARBA00022692"/>
    </source>
</evidence>
<dbReference type="CDD" id="cd13128">
    <property type="entry name" value="MATE_Wzx_like"/>
    <property type="match status" value="1"/>
</dbReference>
<keyword evidence="2" id="KW-1003">Cell membrane</keyword>
<keyword evidence="4 6" id="KW-1133">Transmembrane helix</keyword>
<feature type="transmembrane region" description="Helical" evidence="6">
    <location>
        <begin position="7"/>
        <end position="31"/>
    </location>
</feature>
<dbReference type="PANTHER" id="PTHR30250:SF28">
    <property type="entry name" value="POLYSACCHARIDE BIOSYNTHESIS PROTEIN"/>
    <property type="match status" value="1"/>
</dbReference>
<feature type="transmembrane region" description="Helical" evidence="6">
    <location>
        <begin position="354"/>
        <end position="373"/>
    </location>
</feature>
<reference evidence="7 8" key="1">
    <citation type="journal article" date="2016" name="ISME J.">
        <title>Chasing the elusive Euryarchaeota class WSA2: genomes reveal a uniquely fastidious methyl-reducing methanogen.</title>
        <authorList>
            <person name="Nobu M.K."/>
            <person name="Narihiro T."/>
            <person name="Kuroda K."/>
            <person name="Mei R."/>
            <person name="Liu W.T."/>
        </authorList>
    </citation>
    <scope>NUCLEOTIDE SEQUENCE [LARGE SCALE GENOMIC DNA]</scope>
    <source>
        <strain evidence="7">U1lsi0528_Bin089</strain>
    </source>
</reference>